<keyword evidence="1" id="KW-1133">Transmembrane helix</keyword>
<dbReference type="Proteomes" id="UP000237447">
    <property type="component" value="Unassembled WGS sequence"/>
</dbReference>
<reference evidence="2 3" key="1">
    <citation type="journal article" date="2018" name="Syst. Appl. Microbiol.">
        <title>Agrobacterium rosae sp. nov., isolated from galls on different agricultural crops.</title>
        <authorList>
            <person name="Kuzmanovic N."/>
            <person name="Pulawska J."/>
            <person name="Smalla K."/>
            <person name="Nesme X."/>
        </authorList>
    </citation>
    <scope>NUCLEOTIDE SEQUENCE [LARGE SCALE GENOMIC DNA]</scope>
    <source>
        <strain evidence="2 3">NCPPB 1650</strain>
    </source>
</reference>
<dbReference type="GeneID" id="86882165"/>
<protein>
    <submittedName>
        <fullName evidence="2">Uncharacterized protein</fullName>
    </submittedName>
</protein>
<sequence>MRYRLLILILGPYILWSVYFVTLYGVQAIGCRANWDTAFLPGFSVLRVVLVAILAASTILSVAMYILAGRLEMNQLVIKRIGRYCAAAGILSSMITFPGVLWLELC</sequence>
<evidence type="ECO:0000256" key="1">
    <source>
        <dbReference type="SAM" id="Phobius"/>
    </source>
</evidence>
<evidence type="ECO:0000313" key="3">
    <source>
        <dbReference type="Proteomes" id="UP000237447"/>
    </source>
</evidence>
<gene>
    <name evidence="2" type="ORF">CPJ18_22940</name>
</gene>
<evidence type="ECO:0000313" key="2">
    <source>
        <dbReference type="EMBL" id="POO48841.1"/>
    </source>
</evidence>
<name>A0AAE5VMC0_9HYPH</name>
<keyword evidence="1" id="KW-0812">Transmembrane</keyword>
<dbReference type="EMBL" id="NXEJ01000012">
    <property type="protein sequence ID" value="POO48841.1"/>
    <property type="molecule type" value="Genomic_DNA"/>
</dbReference>
<comment type="caution">
    <text evidence="2">The sequence shown here is derived from an EMBL/GenBank/DDBJ whole genome shotgun (WGS) entry which is preliminary data.</text>
</comment>
<accession>A0AAE5VMC0</accession>
<dbReference type="AlphaFoldDB" id="A0AAE5VMC0"/>
<dbReference type="RefSeq" id="WP_103660137.1">
    <property type="nucleotide sequence ID" value="NZ_NXEJ01000012.1"/>
</dbReference>
<keyword evidence="1" id="KW-0472">Membrane</keyword>
<feature type="transmembrane region" description="Helical" evidence="1">
    <location>
        <begin position="44"/>
        <end position="69"/>
    </location>
</feature>
<feature type="transmembrane region" description="Helical" evidence="1">
    <location>
        <begin position="81"/>
        <end position="103"/>
    </location>
</feature>
<proteinExistence type="predicted"/>
<organism evidence="2 3">
    <name type="scientific">Agrobacterium rosae</name>
    <dbReference type="NCBI Taxonomy" id="1972867"/>
    <lineage>
        <taxon>Bacteria</taxon>
        <taxon>Pseudomonadati</taxon>
        <taxon>Pseudomonadota</taxon>
        <taxon>Alphaproteobacteria</taxon>
        <taxon>Hyphomicrobiales</taxon>
        <taxon>Rhizobiaceae</taxon>
        <taxon>Rhizobium/Agrobacterium group</taxon>
        <taxon>Agrobacterium</taxon>
    </lineage>
</organism>